<dbReference type="Pfam" id="PF00072">
    <property type="entry name" value="Response_reg"/>
    <property type="match status" value="1"/>
</dbReference>
<keyword evidence="5" id="KW-1185">Reference proteome</keyword>
<dbReference type="SUPFAM" id="SSF52172">
    <property type="entry name" value="CheY-like"/>
    <property type="match status" value="1"/>
</dbReference>
<dbReference type="InterPro" id="IPR011006">
    <property type="entry name" value="CheY-like_superfamily"/>
</dbReference>
<accession>A0A1H7T3X1</accession>
<evidence type="ECO:0000313" key="5">
    <source>
        <dbReference type="Proteomes" id="UP000198916"/>
    </source>
</evidence>
<dbReference type="Proteomes" id="UP000198916">
    <property type="component" value="Unassembled WGS sequence"/>
</dbReference>
<proteinExistence type="predicted"/>
<dbReference type="InterPro" id="IPR001789">
    <property type="entry name" value="Sig_transdc_resp-reg_receiver"/>
</dbReference>
<sequence length="141" mass="16096">MGSCVKFAHEVCPMDGQWKLTMAKKILYVEDDGDMLDIVSEFMQFEDYEVITDNGKAIKKKLKQHQIGLILLDENLNWGWGSDLCRELRADEETAGIPIVLISALQDIDKIAEQCGATTYIRKPFDIYDVIDVVNLHYLPQ</sequence>
<name>A0A1H7T3X1_9SPHI</name>
<protein>
    <submittedName>
        <fullName evidence="4">Response regulator receiver domain-containing protein</fullName>
    </submittedName>
</protein>
<feature type="modified residue" description="4-aspartylphosphate" evidence="2">
    <location>
        <position position="73"/>
    </location>
</feature>
<dbReference type="SMART" id="SM00448">
    <property type="entry name" value="REC"/>
    <property type="match status" value="1"/>
</dbReference>
<dbReference type="PANTHER" id="PTHR44591:SF3">
    <property type="entry name" value="RESPONSE REGULATORY DOMAIN-CONTAINING PROTEIN"/>
    <property type="match status" value="1"/>
</dbReference>
<evidence type="ECO:0000256" key="2">
    <source>
        <dbReference type="PROSITE-ProRule" id="PRU00169"/>
    </source>
</evidence>
<evidence type="ECO:0000259" key="3">
    <source>
        <dbReference type="PROSITE" id="PS50110"/>
    </source>
</evidence>
<dbReference type="AlphaFoldDB" id="A0A1H7T3X1"/>
<evidence type="ECO:0000256" key="1">
    <source>
        <dbReference type="ARBA" id="ARBA00022553"/>
    </source>
</evidence>
<dbReference type="Gene3D" id="3.40.50.2300">
    <property type="match status" value="1"/>
</dbReference>
<dbReference type="InterPro" id="IPR050595">
    <property type="entry name" value="Bact_response_regulator"/>
</dbReference>
<dbReference type="GO" id="GO:0000160">
    <property type="term" value="P:phosphorelay signal transduction system"/>
    <property type="evidence" value="ECO:0007669"/>
    <property type="project" value="InterPro"/>
</dbReference>
<dbReference type="EMBL" id="FNZR01000010">
    <property type="protein sequence ID" value="SEL78964.1"/>
    <property type="molecule type" value="Genomic_DNA"/>
</dbReference>
<dbReference type="OrthoDB" id="710898at2"/>
<dbReference type="PROSITE" id="PS50110">
    <property type="entry name" value="RESPONSE_REGULATORY"/>
    <property type="match status" value="1"/>
</dbReference>
<feature type="domain" description="Response regulatory" evidence="3">
    <location>
        <begin position="25"/>
        <end position="138"/>
    </location>
</feature>
<keyword evidence="1 2" id="KW-0597">Phosphoprotein</keyword>
<reference evidence="5" key="1">
    <citation type="submission" date="2016-10" db="EMBL/GenBank/DDBJ databases">
        <authorList>
            <person name="Varghese N."/>
            <person name="Submissions S."/>
        </authorList>
    </citation>
    <scope>NUCLEOTIDE SEQUENCE [LARGE SCALE GENOMIC DNA]</scope>
    <source>
        <strain evidence="5">Jip14</strain>
    </source>
</reference>
<dbReference type="STRING" id="332977.SAMN05421740_11047"/>
<gene>
    <name evidence="4" type="ORF">SAMN05421740_11047</name>
</gene>
<dbReference type="PANTHER" id="PTHR44591">
    <property type="entry name" value="STRESS RESPONSE REGULATOR PROTEIN 1"/>
    <property type="match status" value="1"/>
</dbReference>
<evidence type="ECO:0000313" key="4">
    <source>
        <dbReference type="EMBL" id="SEL78964.1"/>
    </source>
</evidence>
<organism evidence="4 5">
    <name type="scientific">Parapedobacter koreensis</name>
    <dbReference type="NCBI Taxonomy" id="332977"/>
    <lineage>
        <taxon>Bacteria</taxon>
        <taxon>Pseudomonadati</taxon>
        <taxon>Bacteroidota</taxon>
        <taxon>Sphingobacteriia</taxon>
        <taxon>Sphingobacteriales</taxon>
        <taxon>Sphingobacteriaceae</taxon>
        <taxon>Parapedobacter</taxon>
    </lineage>
</organism>